<feature type="transmembrane region" description="Helical" evidence="1">
    <location>
        <begin position="47"/>
        <end position="69"/>
    </location>
</feature>
<reference evidence="2 3" key="1">
    <citation type="submission" date="2020-09" db="EMBL/GenBank/DDBJ databases">
        <title>De no assembly of potato wild relative species, Solanum commersonii.</title>
        <authorList>
            <person name="Cho K."/>
        </authorList>
    </citation>
    <scope>NUCLEOTIDE SEQUENCE [LARGE SCALE GENOMIC DNA]</scope>
    <source>
        <strain evidence="2">LZ3.2</strain>
        <tissue evidence="2">Leaf</tissue>
    </source>
</reference>
<organism evidence="2 3">
    <name type="scientific">Solanum commersonii</name>
    <name type="common">Commerson's wild potato</name>
    <name type="synonym">Commerson's nightshade</name>
    <dbReference type="NCBI Taxonomy" id="4109"/>
    <lineage>
        <taxon>Eukaryota</taxon>
        <taxon>Viridiplantae</taxon>
        <taxon>Streptophyta</taxon>
        <taxon>Embryophyta</taxon>
        <taxon>Tracheophyta</taxon>
        <taxon>Spermatophyta</taxon>
        <taxon>Magnoliopsida</taxon>
        <taxon>eudicotyledons</taxon>
        <taxon>Gunneridae</taxon>
        <taxon>Pentapetalae</taxon>
        <taxon>asterids</taxon>
        <taxon>lamiids</taxon>
        <taxon>Solanales</taxon>
        <taxon>Solanaceae</taxon>
        <taxon>Solanoideae</taxon>
        <taxon>Solaneae</taxon>
        <taxon>Solanum</taxon>
    </lineage>
</organism>
<dbReference type="AlphaFoldDB" id="A0A9J5YR99"/>
<evidence type="ECO:0000313" key="3">
    <source>
        <dbReference type="Proteomes" id="UP000824120"/>
    </source>
</evidence>
<keyword evidence="1" id="KW-1133">Transmembrane helix</keyword>
<sequence length="220" mass="24553">MELETLVSKPPESVVAPIKSQNGSILTLRTLATTILNLSAHIFQDQLLICFFFMIQLLSLYCSSFHLVLAMMIEQTGTSAPSGDDDLSMGISLMLETRLIFNCVTIAVNRQGHQHPLGDDDLSMGISLMLETCVIFSTVYTTIAVVPVFDLLLSCVGFFYILHCHLFAAICTFFWYKPDDCQLRTEIRMLLSVEAFLKVGLQWRHIYIGGFSSCRCSTGS</sequence>
<feature type="transmembrane region" description="Helical" evidence="1">
    <location>
        <begin position="128"/>
        <end position="145"/>
    </location>
</feature>
<keyword evidence="1" id="KW-0472">Membrane</keyword>
<keyword evidence="1" id="KW-0812">Transmembrane</keyword>
<evidence type="ECO:0000256" key="1">
    <source>
        <dbReference type="SAM" id="Phobius"/>
    </source>
</evidence>
<gene>
    <name evidence="2" type="ORF">H5410_033665</name>
</gene>
<comment type="caution">
    <text evidence="2">The sequence shown here is derived from an EMBL/GenBank/DDBJ whole genome shotgun (WGS) entry which is preliminary data.</text>
</comment>
<dbReference type="EMBL" id="JACXVP010000006">
    <property type="protein sequence ID" value="KAG5602295.1"/>
    <property type="molecule type" value="Genomic_DNA"/>
</dbReference>
<proteinExistence type="predicted"/>
<feature type="transmembrane region" description="Helical" evidence="1">
    <location>
        <begin position="151"/>
        <end position="176"/>
    </location>
</feature>
<evidence type="ECO:0000313" key="2">
    <source>
        <dbReference type="EMBL" id="KAG5602295.1"/>
    </source>
</evidence>
<protein>
    <submittedName>
        <fullName evidence="2">Uncharacterized protein</fullName>
    </submittedName>
</protein>
<name>A0A9J5YR99_SOLCO</name>
<dbReference type="Proteomes" id="UP000824120">
    <property type="component" value="Chromosome 6"/>
</dbReference>
<accession>A0A9J5YR99</accession>
<keyword evidence="3" id="KW-1185">Reference proteome</keyword>